<dbReference type="InterPro" id="IPR014729">
    <property type="entry name" value="Rossmann-like_a/b/a_fold"/>
</dbReference>
<dbReference type="AlphaFoldDB" id="A0A430B800"/>
<feature type="transmembrane region" description="Helical" evidence="1">
    <location>
        <begin position="31"/>
        <end position="51"/>
    </location>
</feature>
<dbReference type="RefSeq" id="WP_126791652.1">
    <property type="nucleotide sequence ID" value="NZ_CP060720.1"/>
</dbReference>
<feature type="transmembrane region" description="Helical" evidence="1">
    <location>
        <begin position="333"/>
        <end position="353"/>
    </location>
</feature>
<gene>
    <name evidence="3" type="ORF">CBF28_02670</name>
</gene>
<dbReference type="GeneID" id="95580454"/>
<keyword evidence="1" id="KW-0472">Membrane</keyword>
<evidence type="ECO:0000256" key="1">
    <source>
        <dbReference type="SAM" id="Phobius"/>
    </source>
</evidence>
<accession>A0A430B800</accession>
<dbReference type="InterPro" id="IPR051599">
    <property type="entry name" value="Cell_Envelope_Assoc"/>
</dbReference>
<evidence type="ECO:0000313" key="4">
    <source>
        <dbReference type="Proteomes" id="UP000288028"/>
    </source>
</evidence>
<dbReference type="GO" id="GO:0043164">
    <property type="term" value="P:Gram-negative-bacterium-type cell wall biogenesis"/>
    <property type="evidence" value="ECO:0007669"/>
    <property type="project" value="TreeGrafter"/>
</dbReference>
<keyword evidence="1" id="KW-1133">Transmembrane helix</keyword>
<protein>
    <recommendedName>
        <fullName evidence="2">DUF218 domain-containing protein</fullName>
    </recommendedName>
</protein>
<name>A0A430B800_9ENTE</name>
<sequence>MGLGLIWFIIGVLMPLICFSYWMYFRPTSLWTGFFFIMLAGFLYITLIIQLERVSSQLAIAVAMPGVIFLAIVGIFGLFTGVVALFWNERVLLKREGFSLSNLLPLLVALGLIAFQVMVVVLAYYGHNPYVIAFSMFISMCFSYVISVFFFYLITSFLYNVFPTFGKVDYIIVLGAGLIDGERVTPLLASRIDVAVKLFNKQKNKKNHEPTIILSGGQGPDEKISEAQAMMNYIVDKNYQLGSVYLEEKSKNTKENLQLSEAIAYQKDNIKNFNRKNIVIASNNYHILRAGKLAYQSGIFARGIGAKTKFYYLPTAFIREYIGYLALTKKRHLIIFGCIFFISLLMLALQLFVS</sequence>
<evidence type="ECO:0000259" key="2">
    <source>
        <dbReference type="Pfam" id="PF02698"/>
    </source>
</evidence>
<dbReference type="Proteomes" id="UP000288028">
    <property type="component" value="Unassembled WGS sequence"/>
</dbReference>
<proteinExistence type="predicted"/>
<dbReference type="GO" id="GO:0000270">
    <property type="term" value="P:peptidoglycan metabolic process"/>
    <property type="evidence" value="ECO:0007669"/>
    <property type="project" value="TreeGrafter"/>
</dbReference>
<dbReference type="Gene3D" id="3.40.50.620">
    <property type="entry name" value="HUPs"/>
    <property type="match status" value="1"/>
</dbReference>
<organism evidence="3 4">
    <name type="scientific">Vagococcus carniphilus</name>
    <dbReference type="NCBI Taxonomy" id="218144"/>
    <lineage>
        <taxon>Bacteria</taxon>
        <taxon>Bacillati</taxon>
        <taxon>Bacillota</taxon>
        <taxon>Bacilli</taxon>
        <taxon>Lactobacillales</taxon>
        <taxon>Enterococcaceae</taxon>
        <taxon>Vagococcus</taxon>
    </lineage>
</organism>
<keyword evidence="4" id="KW-1185">Reference proteome</keyword>
<dbReference type="InterPro" id="IPR003848">
    <property type="entry name" value="DUF218"/>
</dbReference>
<reference evidence="3 4" key="1">
    <citation type="submission" date="2017-05" db="EMBL/GenBank/DDBJ databases">
        <title>Vagococcus spp. assemblies.</title>
        <authorList>
            <person name="Gulvik C.A."/>
        </authorList>
    </citation>
    <scope>NUCLEOTIDE SEQUENCE [LARGE SCALE GENOMIC DNA]</scope>
    <source>
        <strain evidence="3 4">SS1714</strain>
    </source>
</reference>
<dbReference type="CDD" id="cd06259">
    <property type="entry name" value="YdcF-like"/>
    <property type="match status" value="1"/>
</dbReference>
<feature type="transmembrane region" description="Helical" evidence="1">
    <location>
        <begin position="99"/>
        <end position="125"/>
    </location>
</feature>
<feature type="domain" description="DUF218" evidence="2">
    <location>
        <begin position="169"/>
        <end position="323"/>
    </location>
</feature>
<feature type="transmembrane region" description="Helical" evidence="1">
    <location>
        <begin position="6"/>
        <end position="24"/>
    </location>
</feature>
<dbReference type="EMBL" id="NGKB01000002">
    <property type="protein sequence ID" value="RSU16450.1"/>
    <property type="molecule type" value="Genomic_DNA"/>
</dbReference>
<keyword evidence="1" id="KW-0812">Transmembrane</keyword>
<dbReference type="PANTHER" id="PTHR30336:SF4">
    <property type="entry name" value="ENVELOPE BIOGENESIS FACTOR ELYC"/>
    <property type="match status" value="1"/>
</dbReference>
<dbReference type="GO" id="GO:0005886">
    <property type="term" value="C:plasma membrane"/>
    <property type="evidence" value="ECO:0007669"/>
    <property type="project" value="TreeGrafter"/>
</dbReference>
<feature type="transmembrane region" description="Helical" evidence="1">
    <location>
        <begin position="57"/>
        <end position="87"/>
    </location>
</feature>
<dbReference type="PANTHER" id="PTHR30336">
    <property type="entry name" value="INNER MEMBRANE PROTEIN, PROBABLE PERMEASE"/>
    <property type="match status" value="1"/>
</dbReference>
<comment type="caution">
    <text evidence="3">The sequence shown here is derived from an EMBL/GenBank/DDBJ whole genome shotgun (WGS) entry which is preliminary data.</text>
</comment>
<dbReference type="Pfam" id="PF02698">
    <property type="entry name" value="DUF218"/>
    <property type="match status" value="1"/>
</dbReference>
<dbReference type="OrthoDB" id="9782395at2"/>
<evidence type="ECO:0000313" key="3">
    <source>
        <dbReference type="EMBL" id="RSU16450.1"/>
    </source>
</evidence>
<feature type="transmembrane region" description="Helical" evidence="1">
    <location>
        <begin position="131"/>
        <end position="154"/>
    </location>
</feature>